<dbReference type="Proteomes" id="UP001610631">
    <property type="component" value="Unassembled WGS sequence"/>
</dbReference>
<comment type="caution">
    <text evidence="2">The sequence shown here is derived from an EMBL/GenBank/DDBJ whole genome shotgun (WGS) entry which is preliminary data.</text>
</comment>
<proteinExistence type="predicted"/>
<organism evidence="2 3">
    <name type="scientific">Streptomyces racemochromogenes</name>
    <dbReference type="NCBI Taxonomy" id="67353"/>
    <lineage>
        <taxon>Bacteria</taxon>
        <taxon>Bacillati</taxon>
        <taxon>Actinomycetota</taxon>
        <taxon>Actinomycetes</taxon>
        <taxon>Kitasatosporales</taxon>
        <taxon>Streptomycetaceae</taxon>
        <taxon>Streptomyces</taxon>
    </lineage>
</organism>
<protein>
    <submittedName>
        <fullName evidence="2">Uncharacterized protein</fullName>
    </submittedName>
</protein>
<evidence type="ECO:0000313" key="2">
    <source>
        <dbReference type="EMBL" id="MFH7596063.1"/>
    </source>
</evidence>
<reference evidence="2 3" key="1">
    <citation type="submission" date="2024-03" db="EMBL/GenBank/DDBJ databases">
        <title>Whole genome sequencing of Streptomyces racemochromogenes, to identify antimicrobial biosynthetic gene clusters.</title>
        <authorList>
            <person name="Suryawanshi P."/>
            <person name="Krishnaraj P.U."/>
            <person name="Arun Y.P."/>
            <person name="Suryawanshi M.P."/>
            <person name="Rakshit O."/>
        </authorList>
    </citation>
    <scope>NUCLEOTIDE SEQUENCE [LARGE SCALE GENOMIC DNA]</scope>
    <source>
        <strain evidence="2 3">AUDT626</strain>
    </source>
</reference>
<dbReference type="EMBL" id="JBBDHD010000026">
    <property type="protein sequence ID" value="MFH7596063.1"/>
    <property type="molecule type" value="Genomic_DNA"/>
</dbReference>
<accession>A0ABW7PCH1</accession>
<name>A0ABW7PCH1_9ACTN</name>
<feature type="region of interest" description="Disordered" evidence="1">
    <location>
        <begin position="1"/>
        <end position="62"/>
    </location>
</feature>
<gene>
    <name evidence="2" type="ORF">WDV06_13300</name>
</gene>
<dbReference type="RefSeq" id="WP_395509904.1">
    <property type="nucleotide sequence ID" value="NZ_JBBDHD010000026.1"/>
</dbReference>
<sequence length="62" mass="6660">MKPQGAHGPNRPGPKVPSSLDEVERKYGKAGLGPSHKAKYPLPTEKGRKLRPAQAGEMSSPR</sequence>
<evidence type="ECO:0000313" key="3">
    <source>
        <dbReference type="Proteomes" id="UP001610631"/>
    </source>
</evidence>
<keyword evidence="3" id="KW-1185">Reference proteome</keyword>
<evidence type="ECO:0000256" key="1">
    <source>
        <dbReference type="SAM" id="MobiDB-lite"/>
    </source>
</evidence>